<evidence type="ECO:0000259" key="2">
    <source>
        <dbReference type="PROSITE" id="PS50102"/>
    </source>
</evidence>
<dbReference type="SUPFAM" id="SSF54928">
    <property type="entry name" value="RNA-binding domain, RBD"/>
    <property type="match status" value="1"/>
</dbReference>
<dbReference type="EMBL" id="JABAYA010000093">
    <property type="protein sequence ID" value="KAF7725626.1"/>
    <property type="molecule type" value="Genomic_DNA"/>
</dbReference>
<accession>A0A8H7BP39</accession>
<dbReference type="PROSITE" id="PS50102">
    <property type="entry name" value="RRM"/>
    <property type="match status" value="1"/>
</dbReference>
<proteinExistence type="predicted"/>
<evidence type="ECO:0000256" key="1">
    <source>
        <dbReference type="PROSITE-ProRule" id="PRU00176"/>
    </source>
</evidence>
<dbReference type="Gene3D" id="3.30.70.330">
    <property type="match status" value="2"/>
</dbReference>
<evidence type="ECO:0000313" key="3">
    <source>
        <dbReference type="EMBL" id="KAF7725626.1"/>
    </source>
</evidence>
<sequence length="301" mass="33417">MTTVTHQTNECTVKAANITGEANEEVVRTLFEILGPIKNLELHKSPYHDGAQEAIVEFEEREAAMTALHLSGTELGDRILVISFNARIPEKPQPTPSQPEQKQHHILYAYCPSSKTTKEDLRTFFRPCGTVEIEWLAYEESSSSESRWAVLDFSSVQAADAAIHMNGQILNDKPMIYPTDDVRILGYVEKSLRKKRRVQKAEKNLIADILVRGAGQEVAAIAAIIIITLGEMTNANIIHENVTEVAPVMIQEIILREDDHDPERGNIATEVEVLETGTGDDKAVVCFGEMSDTVGPHVSWS</sequence>
<feature type="domain" description="RRM" evidence="2">
    <location>
        <begin position="11"/>
        <end position="87"/>
    </location>
</feature>
<dbReference type="Proteomes" id="UP000605846">
    <property type="component" value="Unassembled WGS sequence"/>
</dbReference>
<evidence type="ECO:0000313" key="4">
    <source>
        <dbReference type="Proteomes" id="UP000605846"/>
    </source>
</evidence>
<dbReference type="InterPro" id="IPR035979">
    <property type="entry name" value="RBD_domain_sf"/>
</dbReference>
<keyword evidence="4" id="KW-1185">Reference proteome</keyword>
<reference evidence="3" key="1">
    <citation type="submission" date="2020-01" db="EMBL/GenBank/DDBJ databases">
        <title>Genome Sequencing of Three Apophysomyces-Like Fungal Strains Confirms a Novel Fungal Genus in the Mucoromycota with divergent Burkholderia-like Endosymbiotic Bacteria.</title>
        <authorList>
            <person name="Stajich J.E."/>
            <person name="Macias A.M."/>
            <person name="Carter-House D."/>
            <person name="Lovett B."/>
            <person name="Kasson L.R."/>
            <person name="Berry K."/>
            <person name="Grigoriev I."/>
            <person name="Chang Y."/>
            <person name="Spatafora J."/>
            <person name="Kasson M.T."/>
        </authorList>
    </citation>
    <scope>NUCLEOTIDE SEQUENCE</scope>
    <source>
        <strain evidence="3">NRRL A-21654</strain>
    </source>
</reference>
<dbReference type="SMART" id="SM00360">
    <property type="entry name" value="RRM"/>
    <property type="match status" value="2"/>
</dbReference>
<gene>
    <name evidence="3" type="ORF">EC973_009505</name>
</gene>
<dbReference type="AlphaFoldDB" id="A0A8H7BP39"/>
<protein>
    <recommendedName>
        <fullName evidence="2">RRM domain-containing protein</fullName>
    </recommendedName>
</protein>
<dbReference type="InterPro" id="IPR000504">
    <property type="entry name" value="RRM_dom"/>
</dbReference>
<dbReference type="PANTHER" id="PTHR32343">
    <property type="entry name" value="SERINE/ARGININE-RICH SPLICING FACTOR"/>
    <property type="match status" value="1"/>
</dbReference>
<dbReference type="GO" id="GO:0003723">
    <property type="term" value="F:RNA binding"/>
    <property type="evidence" value="ECO:0007669"/>
    <property type="project" value="UniProtKB-UniRule"/>
</dbReference>
<comment type="caution">
    <text evidence="3">The sequence shown here is derived from an EMBL/GenBank/DDBJ whole genome shotgun (WGS) entry which is preliminary data.</text>
</comment>
<dbReference type="InterPro" id="IPR012677">
    <property type="entry name" value="Nucleotide-bd_a/b_plait_sf"/>
</dbReference>
<dbReference type="OrthoDB" id="4726at2759"/>
<organism evidence="3 4">
    <name type="scientific">Apophysomyces ossiformis</name>
    <dbReference type="NCBI Taxonomy" id="679940"/>
    <lineage>
        <taxon>Eukaryota</taxon>
        <taxon>Fungi</taxon>
        <taxon>Fungi incertae sedis</taxon>
        <taxon>Mucoromycota</taxon>
        <taxon>Mucoromycotina</taxon>
        <taxon>Mucoromycetes</taxon>
        <taxon>Mucorales</taxon>
        <taxon>Mucorineae</taxon>
        <taxon>Mucoraceae</taxon>
        <taxon>Apophysomyces</taxon>
    </lineage>
</organism>
<dbReference type="Pfam" id="PF00076">
    <property type="entry name" value="RRM_1"/>
    <property type="match status" value="2"/>
</dbReference>
<dbReference type="CDD" id="cd00590">
    <property type="entry name" value="RRM_SF"/>
    <property type="match status" value="1"/>
</dbReference>
<keyword evidence="1" id="KW-0694">RNA-binding</keyword>
<name>A0A8H7BP39_9FUNG</name>